<dbReference type="VEuPathDB" id="FungiDB:RhiirA1_485764"/>
<proteinExistence type="predicted"/>
<dbReference type="EMBL" id="LLXH01009442">
    <property type="protein sequence ID" value="PKC50632.1"/>
    <property type="molecule type" value="Genomic_DNA"/>
</dbReference>
<evidence type="ECO:0000313" key="2">
    <source>
        <dbReference type="Proteomes" id="UP000232688"/>
    </source>
</evidence>
<name>A0A2N0QHX5_9GLOM</name>
<sequence>PSKITGSSVLDFGDEGSSVLDFGDDGWVVLWFWTLETMGSSVPGLSVSIRLSAIRIMDA</sequence>
<comment type="caution">
    <text evidence="1">The sequence shown here is derived from an EMBL/GenBank/DDBJ whole genome shotgun (WGS) entry which is preliminary data.</text>
</comment>
<accession>A0A2N0QHX5</accession>
<reference evidence="1 2" key="1">
    <citation type="submission" date="2017-10" db="EMBL/GenBank/DDBJ databases">
        <title>Extensive intraspecific genome diversity in a model arbuscular mycorrhizal fungus.</title>
        <authorList>
            <person name="Chen E.C.H."/>
            <person name="Morin E."/>
            <person name="Baudet D."/>
            <person name="Noel J."/>
            <person name="Ndikumana S."/>
            <person name="Charron P."/>
            <person name="St-Onge C."/>
            <person name="Giorgi J."/>
            <person name="Grigoriev I.V."/>
            <person name="Roux C."/>
            <person name="Martin F.M."/>
            <person name="Corradi N."/>
        </authorList>
    </citation>
    <scope>NUCLEOTIDE SEQUENCE [LARGE SCALE GENOMIC DNA]</scope>
    <source>
        <strain evidence="1 2">A1</strain>
    </source>
</reference>
<protein>
    <submittedName>
        <fullName evidence="1">Uncharacterized protein</fullName>
    </submittedName>
</protein>
<feature type="non-terminal residue" evidence="1">
    <location>
        <position position="1"/>
    </location>
</feature>
<evidence type="ECO:0000313" key="1">
    <source>
        <dbReference type="EMBL" id="PKC50632.1"/>
    </source>
</evidence>
<organism evidence="1 2">
    <name type="scientific">Rhizophagus irregularis</name>
    <dbReference type="NCBI Taxonomy" id="588596"/>
    <lineage>
        <taxon>Eukaryota</taxon>
        <taxon>Fungi</taxon>
        <taxon>Fungi incertae sedis</taxon>
        <taxon>Mucoromycota</taxon>
        <taxon>Glomeromycotina</taxon>
        <taxon>Glomeromycetes</taxon>
        <taxon>Glomerales</taxon>
        <taxon>Glomeraceae</taxon>
        <taxon>Rhizophagus</taxon>
    </lineage>
</organism>
<reference evidence="1 2" key="2">
    <citation type="submission" date="2017-10" db="EMBL/GenBank/DDBJ databases">
        <title>Genome analyses suggest a sexual origin of heterokaryosis in a supposedly ancient asexual fungus.</title>
        <authorList>
            <person name="Corradi N."/>
            <person name="Sedzielewska K."/>
            <person name="Noel J."/>
            <person name="Charron P."/>
            <person name="Farinelli L."/>
            <person name="Marton T."/>
            <person name="Kruger M."/>
            <person name="Pelin A."/>
            <person name="Brachmann A."/>
            <person name="Corradi N."/>
        </authorList>
    </citation>
    <scope>NUCLEOTIDE SEQUENCE [LARGE SCALE GENOMIC DNA]</scope>
    <source>
        <strain evidence="1 2">A1</strain>
    </source>
</reference>
<dbReference type="AlphaFoldDB" id="A0A2N0QHX5"/>
<dbReference type="Proteomes" id="UP000232688">
    <property type="component" value="Unassembled WGS sequence"/>
</dbReference>
<gene>
    <name evidence="1" type="ORF">RhiirA1_485764</name>
</gene>